<feature type="transmembrane region" description="Helical" evidence="10">
    <location>
        <begin position="291"/>
        <end position="317"/>
    </location>
</feature>
<protein>
    <recommendedName>
        <fullName evidence="11">Cation/H+ exchanger transmembrane domain-containing protein</fullName>
    </recommendedName>
</protein>
<keyword evidence="5" id="KW-0915">Sodium</keyword>
<gene>
    <name evidence="12" type="ORF">PPERSA_11386</name>
</gene>
<feature type="transmembrane region" description="Helical" evidence="10">
    <location>
        <begin position="431"/>
        <end position="449"/>
    </location>
</feature>
<evidence type="ECO:0000313" key="12">
    <source>
        <dbReference type="EMBL" id="KRX04262.1"/>
    </source>
</evidence>
<dbReference type="GO" id="GO:0051453">
    <property type="term" value="P:regulation of intracellular pH"/>
    <property type="evidence" value="ECO:0007669"/>
    <property type="project" value="TreeGrafter"/>
</dbReference>
<feature type="compositionally biased region" description="Low complexity" evidence="9">
    <location>
        <begin position="666"/>
        <end position="675"/>
    </location>
</feature>
<evidence type="ECO:0000256" key="2">
    <source>
        <dbReference type="ARBA" id="ARBA00022448"/>
    </source>
</evidence>
<comment type="caution">
    <text evidence="12">The sequence shown here is derived from an EMBL/GenBank/DDBJ whole genome shotgun (WGS) entry which is preliminary data.</text>
</comment>
<accession>A0A0V0QPY0</accession>
<dbReference type="PANTHER" id="PTHR10110">
    <property type="entry name" value="SODIUM/HYDROGEN EXCHANGER"/>
    <property type="match status" value="1"/>
</dbReference>
<dbReference type="OrthoDB" id="196264at2759"/>
<dbReference type="EMBL" id="LDAU01000120">
    <property type="protein sequence ID" value="KRX04262.1"/>
    <property type="molecule type" value="Genomic_DNA"/>
</dbReference>
<feature type="region of interest" description="Disordered" evidence="9">
    <location>
        <begin position="574"/>
        <end position="626"/>
    </location>
</feature>
<feature type="compositionally biased region" description="Basic residues" evidence="9">
    <location>
        <begin position="587"/>
        <end position="598"/>
    </location>
</feature>
<dbReference type="GO" id="GO:0005886">
    <property type="term" value="C:plasma membrane"/>
    <property type="evidence" value="ECO:0007669"/>
    <property type="project" value="TreeGrafter"/>
</dbReference>
<feature type="compositionally biased region" description="Polar residues" evidence="9">
    <location>
        <begin position="612"/>
        <end position="624"/>
    </location>
</feature>
<feature type="region of interest" description="Disordered" evidence="9">
    <location>
        <begin position="1"/>
        <end position="33"/>
    </location>
</feature>
<evidence type="ECO:0000256" key="7">
    <source>
        <dbReference type="ARBA" id="ARBA00023136"/>
    </source>
</evidence>
<comment type="subcellular location">
    <subcellularLocation>
        <location evidence="1">Membrane</location>
        <topology evidence="1">Multi-pass membrane protein</topology>
    </subcellularLocation>
</comment>
<evidence type="ECO:0000256" key="5">
    <source>
        <dbReference type="ARBA" id="ARBA00023053"/>
    </source>
</evidence>
<proteinExistence type="predicted"/>
<keyword evidence="2" id="KW-0813">Transport</keyword>
<feature type="transmembrane region" description="Helical" evidence="10">
    <location>
        <begin position="38"/>
        <end position="59"/>
    </location>
</feature>
<dbReference type="GO" id="GO:0098719">
    <property type="term" value="P:sodium ion import across plasma membrane"/>
    <property type="evidence" value="ECO:0007669"/>
    <property type="project" value="TreeGrafter"/>
</dbReference>
<dbReference type="Proteomes" id="UP000054937">
    <property type="component" value="Unassembled WGS sequence"/>
</dbReference>
<evidence type="ECO:0000259" key="11">
    <source>
        <dbReference type="Pfam" id="PF00999"/>
    </source>
</evidence>
<dbReference type="Pfam" id="PF00999">
    <property type="entry name" value="Na_H_Exchanger"/>
    <property type="match status" value="1"/>
</dbReference>
<feature type="transmembrane region" description="Helical" evidence="10">
    <location>
        <begin position="400"/>
        <end position="419"/>
    </location>
</feature>
<evidence type="ECO:0000256" key="6">
    <source>
        <dbReference type="ARBA" id="ARBA00023065"/>
    </source>
</evidence>
<feature type="compositionally biased region" description="Polar residues" evidence="9">
    <location>
        <begin position="516"/>
        <end position="541"/>
    </location>
</feature>
<feature type="transmembrane region" description="Helical" evidence="10">
    <location>
        <begin position="337"/>
        <end position="360"/>
    </location>
</feature>
<dbReference type="InParanoid" id="A0A0V0QPY0"/>
<name>A0A0V0QPY0_PSEPJ</name>
<evidence type="ECO:0000256" key="10">
    <source>
        <dbReference type="SAM" id="Phobius"/>
    </source>
</evidence>
<feature type="transmembrane region" description="Helical" evidence="10">
    <location>
        <begin position="249"/>
        <end position="271"/>
    </location>
</feature>
<organism evidence="12 13">
    <name type="scientific">Pseudocohnilembus persalinus</name>
    <name type="common">Ciliate</name>
    <dbReference type="NCBI Taxonomy" id="266149"/>
    <lineage>
        <taxon>Eukaryota</taxon>
        <taxon>Sar</taxon>
        <taxon>Alveolata</taxon>
        <taxon>Ciliophora</taxon>
        <taxon>Intramacronucleata</taxon>
        <taxon>Oligohymenophorea</taxon>
        <taxon>Scuticociliatia</taxon>
        <taxon>Philasterida</taxon>
        <taxon>Pseudocohnilembidae</taxon>
        <taxon>Pseudocohnilembus</taxon>
    </lineage>
</organism>
<keyword evidence="4 10" id="KW-1133">Transmembrane helix</keyword>
<feature type="region of interest" description="Disordered" evidence="9">
    <location>
        <begin position="647"/>
        <end position="695"/>
    </location>
</feature>
<dbReference type="InterPro" id="IPR004709">
    <property type="entry name" value="NaH_exchanger"/>
</dbReference>
<reference evidence="12 13" key="1">
    <citation type="journal article" date="2015" name="Sci. Rep.">
        <title>Genome of the facultative scuticociliatosis pathogen Pseudocohnilembus persalinus provides insight into its virulence through horizontal gene transfer.</title>
        <authorList>
            <person name="Xiong J."/>
            <person name="Wang G."/>
            <person name="Cheng J."/>
            <person name="Tian M."/>
            <person name="Pan X."/>
            <person name="Warren A."/>
            <person name="Jiang C."/>
            <person name="Yuan D."/>
            <person name="Miao W."/>
        </authorList>
    </citation>
    <scope>NUCLEOTIDE SEQUENCE [LARGE SCALE GENOMIC DNA]</scope>
    <source>
        <strain evidence="12">36N120E</strain>
    </source>
</reference>
<evidence type="ECO:0000256" key="1">
    <source>
        <dbReference type="ARBA" id="ARBA00004141"/>
    </source>
</evidence>
<sequence>MENSNQVKNHDENQNHGEEQEGEEFEPTNVDTKQSRDISQAVLVMLFLLMVNEICLQLLNRMKRKWRIFSPIQPTTVTTLIGIFAGMILNIFARASSDVHVIDEIKNSFTNMFMIVLLPPILYESAINMERQHFFKNFGSILTLAIIGSIIATLITSILTYWVTLTGIVQGFNLNTCFGFGSLISATDPVAVLAIFKELNADNTIYTLIFGESTLNDAVSMILYDTTYELRGNIHKSYMVLTWEAANNFLSSFIGSMLIGIIIGMFSAYMLKNGKSKLNTEITILVIIPWVSYLIASMFNMSGILSIMFCGISMARYTMPNVTEQGKAINKRFYHTLAYNFENLVFLFIGIGIISFDLAWELRHPIKGKHQFMMWFSGFRGAMAYALALKSTTQFVEGDAGQIFLTITLVYAIINVYKIQKILPIIDKKKFSFQIFINATVLEWLMAWLKISGQNQENQQEQQEIQKYDGFWNIVKQMIEMLDKNFLSKYLINQNPIQDHQDETEFKYKRRPSLQLIENNDNDQSFNQNEKYRNHQQLSMSDRSKDYIDLEETSNNSKNQNNQLKQRLILQKVDSESVDSDNQLSARSKKKRKRKGGKSKFSAKQQDHNYHDIQNTQEDNTISPEKSKIIKESLDKQMNKKEFLNLIETELSPEKHKKASENKQVNSMGNSMGSSKGKKKGSGNKKKHTNSGKKH</sequence>
<feature type="domain" description="Cation/H+ exchanger transmembrane" evidence="11">
    <location>
        <begin position="79"/>
        <end position="354"/>
    </location>
</feature>
<dbReference type="InterPro" id="IPR006153">
    <property type="entry name" value="Cation/H_exchanger_TM"/>
</dbReference>
<feature type="compositionally biased region" description="Basic residues" evidence="9">
    <location>
        <begin position="676"/>
        <end position="695"/>
    </location>
</feature>
<keyword evidence="6" id="KW-0406">Ion transport</keyword>
<dbReference type="InterPro" id="IPR018422">
    <property type="entry name" value="Cation/H_exchanger_CPA1"/>
</dbReference>
<dbReference type="AlphaFoldDB" id="A0A0V0QPY0"/>
<feature type="region of interest" description="Disordered" evidence="9">
    <location>
        <begin position="511"/>
        <end position="541"/>
    </location>
</feature>
<dbReference type="PRINTS" id="PR01084">
    <property type="entry name" value="NAHEXCHNGR"/>
</dbReference>
<evidence type="ECO:0000256" key="9">
    <source>
        <dbReference type="SAM" id="MobiDB-lite"/>
    </source>
</evidence>
<dbReference type="OMA" id="INMERQH"/>
<keyword evidence="13" id="KW-1185">Reference proteome</keyword>
<evidence type="ECO:0000256" key="3">
    <source>
        <dbReference type="ARBA" id="ARBA00022692"/>
    </source>
</evidence>
<evidence type="ECO:0000313" key="13">
    <source>
        <dbReference type="Proteomes" id="UP000054937"/>
    </source>
</evidence>
<dbReference type="Gene3D" id="6.10.140.1330">
    <property type="match status" value="1"/>
</dbReference>
<feature type="transmembrane region" description="Helical" evidence="10">
    <location>
        <begin position="71"/>
        <end position="92"/>
    </location>
</feature>
<feature type="transmembrane region" description="Helical" evidence="10">
    <location>
        <begin position="112"/>
        <end position="129"/>
    </location>
</feature>
<keyword evidence="8" id="KW-0739">Sodium transport</keyword>
<feature type="transmembrane region" description="Helical" evidence="10">
    <location>
        <begin position="141"/>
        <end position="163"/>
    </location>
</feature>
<dbReference type="PANTHER" id="PTHR10110:SF187">
    <property type="entry name" value="SODIUM_HYDROGEN EXCHANGER"/>
    <property type="match status" value="1"/>
</dbReference>
<dbReference type="GO" id="GO:0015385">
    <property type="term" value="F:sodium:proton antiporter activity"/>
    <property type="evidence" value="ECO:0007669"/>
    <property type="project" value="InterPro"/>
</dbReference>
<evidence type="ECO:0000256" key="8">
    <source>
        <dbReference type="ARBA" id="ARBA00023201"/>
    </source>
</evidence>
<feature type="compositionally biased region" description="Basic and acidic residues" evidence="9">
    <location>
        <begin position="8"/>
        <end position="19"/>
    </location>
</feature>
<keyword evidence="7 10" id="KW-0472">Membrane</keyword>
<dbReference type="GO" id="GO:0015386">
    <property type="term" value="F:potassium:proton antiporter activity"/>
    <property type="evidence" value="ECO:0007669"/>
    <property type="project" value="TreeGrafter"/>
</dbReference>
<keyword evidence="3 10" id="KW-0812">Transmembrane</keyword>
<evidence type="ECO:0000256" key="4">
    <source>
        <dbReference type="ARBA" id="ARBA00022989"/>
    </source>
</evidence>